<feature type="transmembrane region" description="Helical" evidence="7">
    <location>
        <begin position="1031"/>
        <end position="1052"/>
    </location>
</feature>
<dbReference type="PRINTS" id="PR00176">
    <property type="entry name" value="NANEUSMPORT"/>
</dbReference>
<feature type="transmembrane region" description="Helical" evidence="7">
    <location>
        <begin position="1154"/>
        <end position="1179"/>
    </location>
</feature>
<evidence type="ECO:0000256" key="1">
    <source>
        <dbReference type="ARBA" id="ARBA00004141"/>
    </source>
</evidence>
<organism evidence="8 9">
    <name type="scientific">Dissostichus mawsoni</name>
    <name type="common">Antarctic cod</name>
    <dbReference type="NCBI Taxonomy" id="36200"/>
    <lineage>
        <taxon>Eukaryota</taxon>
        <taxon>Metazoa</taxon>
        <taxon>Chordata</taxon>
        <taxon>Craniata</taxon>
        <taxon>Vertebrata</taxon>
        <taxon>Euteleostomi</taxon>
        <taxon>Actinopterygii</taxon>
        <taxon>Neopterygii</taxon>
        <taxon>Teleostei</taxon>
        <taxon>Neoteleostei</taxon>
        <taxon>Acanthomorphata</taxon>
        <taxon>Eupercaria</taxon>
        <taxon>Perciformes</taxon>
        <taxon>Notothenioidei</taxon>
        <taxon>Nototheniidae</taxon>
        <taxon>Dissostichus</taxon>
    </lineage>
</organism>
<accession>A0A7J5YTF4</accession>
<feature type="transmembrane region" description="Helical" evidence="7">
    <location>
        <begin position="1284"/>
        <end position="1309"/>
    </location>
</feature>
<evidence type="ECO:0000313" key="9">
    <source>
        <dbReference type="Proteomes" id="UP000518266"/>
    </source>
</evidence>
<dbReference type="GO" id="GO:0035725">
    <property type="term" value="P:sodium ion transmembrane transport"/>
    <property type="evidence" value="ECO:0007669"/>
    <property type="project" value="TreeGrafter"/>
</dbReference>
<comment type="caution">
    <text evidence="8">The sequence shown here is derived from an EMBL/GenBank/DDBJ whole genome shotgun (WGS) entry which is preliminary data.</text>
</comment>
<keyword evidence="9" id="KW-1185">Reference proteome</keyword>
<keyword evidence="3 7" id="KW-0812">Transmembrane</keyword>
<gene>
    <name evidence="8" type="ORF">F7725_006239</name>
</gene>
<dbReference type="PROSITE" id="PS50267">
    <property type="entry name" value="NA_NEUROTRAN_SYMP_3"/>
    <property type="match status" value="2"/>
</dbReference>
<feature type="compositionally biased region" description="Basic and acidic residues" evidence="6">
    <location>
        <begin position="52"/>
        <end position="76"/>
    </location>
</feature>
<keyword evidence="2" id="KW-0813">Transport</keyword>
<feature type="transmembrane region" description="Helical" evidence="7">
    <location>
        <begin position="493"/>
        <end position="518"/>
    </location>
</feature>
<feature type="region of interest" description="Disordered" evidence="6">
    <location>
        <begin position="1329"/>
        <end position="1360"/>
    </location>
</feature>
<feature type="transmembrane region" description="Helical" evidence="7">
    <location>
        <begin position="403"/>
        <end position="426"/>
    </location>
</feature>
<comment type="subcellular location">
    <subcellularLocation>
        <location evidence="1">Membrane</location>
        <topology evidence="1">Multi-pass membrane protein</topology>
    </subcellularLocation>
</comment>
<feature type="transmembrane region" description="Helical" evidence="7">
    <location>
        <begin position="363"/>
        <end position="388"/>
    </location>
</feature>
<dbReference type="InterPro" id="IPR000175">
    <property type="entry name" value="Na/ntran_symport"/>
</dbReference>
<dbReference type="GO" id="GO:0006865">
    <property type="term" value="P:amino acid transport"/>
    <property type="evidence" value="ECO:0007669"/>
    <property type="project" value="TreeGrafter"/>
</dbReference>
<evidence type="ECO:0000313" key="8">
    <source>
        <dbReference type="EMBL" id="KAF3852884.1"/>
    </source>
</evidence>
<feature type="region of interest" description="Disordered" evidence="6">
    <location>
        <begin position="33"/>
        <end position="132"/>
    </location>
</feature>
<sequence length="1360" mass="153497">MESPRTPAPLDRREGEDGLLLIKEELTHISVATLFNNPVNTSSVSSEEEEEEKSRDKQKGNREYNSRDNNREDREGLQPLDAAYSDGGHLEENMKDEDDSAVSSKEEEEDSRDRAETADRDSSRDSSRDTRQQERLHVLMIRGDWSLGSPSVALFGLVMYFSSIFPYVVLFCFLVRGLMLDGALEGIGFMFYPKLEIWADVQVWRQAATQVFFSLGLGFGSIIAYSSYNPKNNNCHRDAFTVPTINFLTSVLATLVVFAVLGFRAKNKAVECVVSNIKELSEQFRSGPVEINLMPSFNYSDPSAVALEDYRAWFKLHGNQFPGNLTDCDLEKEMQQGVEGTGLAFIAFTEAISLLPGSPFWSALFFLMLLNLGLSTICIISFIIGLLFTQRCGNYFVMMFDDYAATLPLIIVVVLETFSVSWLYGADRFLDDIEGMLGWRPHVIYKYLWKYVCLLAMLGLLGATTIRMFIKRPTYMAWNQENGSEEYLEYPDWALAVMALLIIFAVMPVPIALIHAVLMERTRQRARDSEAGQYSILIPSHLRRRRRNVDESEGLSGLAKMRGSFSSVDLHQRKKRSSEHDSSSEEEEEQWTLYGLFQLSDHLPWWMTTLKMTSAACSTSSAKSFPPPTNLTVSCTNPNVSLSWEFSEQQTHTEFKIDVRGSDNRLVWKSEAHFMAFYGVNVTALQGGNQSKEAKTTFTFNGLKVAHKDSGATLSFMNPLHYYKKLKQGHFNGHCDRQEKNCELHIEFPADVEMCETLKGELLGIIGGQVVFRQTDSICAEPEEKELTVDLVVLLFILGIVIVVIIIIIIKVRAWMMESPRTPASLDRREGEDGLLLIKEELTHISVATLFNNPVNTSSVSSEEEEEEKSRDNREYNSRDNNREDREGLQPLDAAYSDGGHLEENMKDEDDSAVSSKEEEEDSTDSSTDGSRDSSEYLSKEGVLLLDAVMYFSSIFPYVVLFCFLVRGLMLDGALEGIGFMFYPKLEIWADVQVWRQAATQVFFSLGLGFGSIIAYSSYNPKNNNCHRDAFTVPTINFLTSVLATLVVFAVLGFRAKNKAVECVVSNIKELSEQFRSGPVEINLMPSFNYSDPSAVALEDYRAWFKLHGNQFPGNLTDCDLEKEMQQGVEGTGLAFIAFTEAISLLPGSPFWSALFFLMLLNLGLSTICIISFIIGLLFTQRCGNYFVMMFDDYAATLPLIIVVVLETFSVSWLYGADRFLDDIEGMLGWRPHVIYKYLWKYVCLLAMLGLLGATTIRMFIKRPTYMAWNQENGSEEYLEYPDWALAVMALLIIFAVMPVPIALIHAVLMERTRQRARDSEAGQYSIVSTGDKCETPMTDISDLDRTDSQPPEKTSEERG</sequence>
<dbReference type="OrthoDB" id="9946382at2759"/>
<dbReference type="GO" id="GO:0005886">
    <property type="term" value="C:plasma membrane"/>
    <property type="evidence" value="ECO:0007669"/>
    <property type="project" value="TreeGrafter"/>
</dbReference>
<feature type="transmembrane region" description="Helical" evidence="7">
    <location>
        <begin position="1194"/>
        <end position="1217"/>
    </location>
</feature>
<evidence type="ECO:0000256" key="7">
    <source>
        <dbReference type="SAM" id="Phobius"/>
    </source>
</evidence>
<evidence type="ECO:0000256" key="3">
    <source>
        <dbReference type="ARBA" id="ARBA00022692"/>
    </source>
</evidence>
<feature type="transmembrane region" description="Helical" evidence="7">
    <location>
        <begin position="447"/>
        <end position="470"/>
    </location>
</feature>
<keyword evidence="4 7" id="KW-1133">Transmembrane helix</keyword>
<evidence type="ECO:0000256" key="4">
    <source>
        <dbReference type="ARBA" id="ARBA00022989"/>
    </source>
</evidence>
<feature type="compositionally biased region" description="Acidic residues" evidence="6">
    <location>
        <begin position="94"/>
        <end position="110"/>
    </location>
</feature>
<feature type="transmembrane region" description="Helical" evidence="7">
    <location>
        <begin position="791"/>
        <end position="810"/>
    </location>
</feature>
<dbReference type="PANTHER" id="PTHR11616">
    <property type="entry name" value="SODIUM/CHLORIDE DEPENDENT TRANSPORTER"/>
    <property type="match status" value="1"/>
</dbReference>
<name>A0A7J5YTF4_DISMA</name>
<dbReference type="InterPro" id="IPR037272">
    <property type="entry name" value="SNS_sf"/>
</dbReference>
<feature type="transmembrane region" description="Helical" evidence="7">
    <location>
        <begin position="240"/>
        <end position="261"/>
    </location>
</feature>
<feature type="transmembrane region" description="Helical" evidence="7">
    <location>
        <begin position="211"/>
        <end position="228"/>
    </location>
</feature>
<dbReference type="Proteomes" id="UP000518266">
    <property type="component" value="Unassembled WGS sequence"/>
</dbReference>
<feature type="compositionally biased region" description="Acidic residues" evidence="6">
    <location>
        <begin position="906"/>
        <end position="924"/>
    </location>
</feature>
<dbReference type="Pfam" id="PF00209">
    <property type="entry name" value="SNF"/>
    <property type="match status" value="2"/>
</dbReference>
<feature type="region of interest" description="Disordered" evidence="6">
    <location>
        <begin position="855"/>
        <end position="935"/>
    </location>
</feature>
<reference evidence="8 9" key="1">
    <citation type="submission" date="2020-03" db="EMBL/GenBank/DDBJ databases">
        <title>Dissostichus mawsoni Genome sequencing and assembly.</title>
        <authorList>
            <person name="Park H."/>
        </authorList>
    </citation>
    <scope>NUCLEOTIDE SEQUENCE [LARGE SCALE GENOMIC DNA]</scope>
    <source>
        <strain evidence="8">DM0001</strain>
        <tissue evidence="8">Muscle</tissue>
    </source>
</reference>
<dbReference type="EMBL" id="JAAKFY010000009">
    <property type="protein sequence ID" value="KAF3852884.1"/>
    <property type="molecule type" value="Genomic_DNA"/>
</dbReference>
<keyword evidence="5 7" id="KW-0472">Membrane</keyword>
<proteinExistence type="predicted"/>
<feature type="transmembrane region" description="Helical" evidence="7">
    <location>
        <begin position="1238"/>
        <end position="1261"/>
    </location>
</feature>
<evidence type="ECO:0000256" key="6">
    <source>
        <dbReference type="SAM" id="MobiDB-lite"/>
    </source>
</evidence>
<dbReference type="PANTHER" id="PTHR11616:SF233">
    <property type="entry name" value="TRANSPORTER"/>
    <property type="match status" value="1"/>
</dbReference>
<dbReference type="SUPFAM" id="SSF161070">
    <property type="entry name" value="SNF-like"/>
    <property type="match status" value="2"/>
</dbReference>
<protein>
    <submittedName>
        <fullName evidence="8">Uncharacterized protein</fullName>
    </submittedName>
</protein>
<evidence type="ECO:0000256" key="5">
    <source>
        <dbReference type="ARBA" id="ARBA00023136"/>
    </source>
</evidence>
<feature type="transmembrane region" description="Helical" evidence="7">
    <location>
        <begin position="948"/>
        <end position="966"/>
    </location>
</feature>
<feature type="transmembrane region" description="Helical" evidence="7">
    <location>
        <begin position="1002"/>
        <end position="1019"/>
    </location>
</feature>
<evidence type="ECO:0000256" key="2">
    <source>
        <dbReference type="ARBA" id="ARBA00022448"/>
    </source>
</evidence>
<feature type="compositionally biased region" description="Basic and acidic residues" evidence="6">
    <location>
        <begin position="111"/>
        <end position="132"/>
    </location>
</feature>
<feature type="compositionally biased region" description="Basic and acidic residues" evidence="6">
    <location>
        <begin position="868"/>
        <end position="888"/>
    </location>
</feature>